<dbReference type="Proteomes" id="UP000030302">
    <property type="component" value="Chromosome"/>
</dbReference>
<name>A0A0A1FKC4_9BURK</name>
<dbReference type="HOGENOM" id="CLU_3307848_0_0_4"/>
<evidence type="ECO:0000313" key="1">
    <source>
        <dbReference type="EMBL" id="AIY43332.1"/>
    </source>
</evidence>
<keyword evidence="2" id="KW-1185">Reference proteome</keyword>
<accession>A0A0A1FKC4</accession>
<proteinExistence type="predicted"/>
<gene>
    <name evidence="1" type="ORF">LT85_4174</name>
</gene>
<dbReference type="AlphaFoldDB" id="A0A0A1FKC4"/>
<protein>
    <submittedName>
        <fullName evidence="1">Uncharacterized protein</fullName>
    </submittedName>
</protein>
<dbReference type="EMBL" id="CP009962">
    <property type="protein sequence ID" value="AIY43332.1"/>
    <property type="molecule type" value="Genomic_DNA"/>
</dbReference>
<organism evidence="1 2">
    <name type="scientific">Collimonas arenae</name>
    <dbReference type="NCBI Taxonomy" id="279058"/>
    <lineage>
        <taxon>Bacteria</taxon>
        <taxon>Pseudomonadati</taxon>
        <taxon>Pseudomonadota</taxon>
        <taxon>Betaproteobacteria</taxon>
        <taxon>Burkholderiales</taxon>
        <taxon>Oxalobacteraceae</taxon>
        <taxon>Collimonas</taxon>
    </lineage>
</organism>
<reference evidence="2" key="1">
    <citation type="journal article" date="2014" name="Soil Biol. Biochem.">
        <title>Structure and function of bacterial communities in ageing soils: Insights from the Mendocino ecological staircase.</title>
        <authorList>
            <person name="Uroz S."/>
            <person name="Tech J.J."/>
            <person name="Sawaya N.A."/>
            <person name="Frey-Klett P."/>
            <person name="Leveau J.H.J."/>
        </authorList>
    </citation>
    <scope>NUCLEOTIDE SEQUENCE [LARGE SCALE GENOMIC DNA]</scope>
    <source>
        <strain evidence="2">Cal35</strain>
    </source>
</reference>
<evidence type="ECO:0000313" key="2">
    <source>
        <dbReference type="Proteomes" id="UP000030302"/>
    </source>
</evidence>
<sequence>MNIKSKSNRDQKTKYATAAFSVFAPLRRMDAGFGGGALM</sequence>
<dbReference type="KEGG" id="care:LT85_4174"/>